<dbReference type="RefSeq" id="WP_387896568.1">
    <property type="nucleotide sequence ID" value="NZ_JBIAPK010000006.1"/>
</dbReference>
<feature type="region of interest" description="Disordered" evidence="1">
    <location>
        <begin position="127"/>
        <end position="159"/>
    </location>
</feature>
<reference evidence="2 3" key="1">
    <citation type="submission" date="2024-10" db="EMBL/GenBank/DDBJ databases">
        <title>The Natural Products Discovery Center: Release of the First 8490 Sequenced Strains for Exploring Actinobacteria Biosynthetic Diversity.</title>
        <authorList>
            <person name="Kalkreuter E."/>
            <person name="Kautsar S.A."/>
            <person name="Yang D."/>
            <person name="Bader C.D."/>
            <person name="Teijaro C.N."/>
            <person name="Fluegel L."/>
            <person name="Davis C.M."/>
            <person name="Simpson J.R."/>
            <person name="Lauterbach L."/>
            <person name="Steele A.D."/>
            <person name="Gui C."/>
            <person name="Meng S."/>
            <person name="Li G."/>
            <person name="Viehrig K."/>
            <person name="Ye F."/>
            <person name="Su P."/>
            <person name="Kiefer A.F."/>
            <person name="Nichols A."/>
            <person name="Cepeda A.J."/>
            <person name="Yan W."/>
            <person name="Fan B."/>
            <person name="Jiang Y."/>
            <person name="Adhikari A."/>
            <person name="Zheng C.-J."/>
            <person name="Schuster L."/>
            <person name="Cowan T.M."/>
            <person name="Smanski M.J."/>
            <person name="Chevrette M.G."/>
            <person name="De Carvalho L.P.S."/>
            <person name="Shen B."/>
        </authorList>
    </citation>
    <scope>NUCLEOTIDE SEQUENCE [LARGE SCALE GENOMIC DNA]</scope>
    <source>
        <strain evidence="2 3">NPDC003029</strain>
    </source>
</reference>
<evidence type="ECO:0000313" key="3">
    <source>
        <dbReference type="Proteomes" id="UP001601976"/>
    </source>
</evidence>
<comment type="caution">
    <text evidence="2">The sequence shown here is derived from an EMBL/GenBank/DDBJ whole genome shotgun (WGS) entry which is preliminary data.</text>
</comment>
<keyword evidence="3" id="KW-1185">Reference proteome</keyword>
<evidence type="ECO:0000313" key="2">
    <source>
        <dbReference type="EMBL" id="MFF3341417.1"/>
    </source>
</evidence>
<organism evidence="2 3">
    <name type="scientific">Streptomyces flavidovirens</name>
    <dbReference type="NCBI Taxonomy" id="67298"/>
    <lineage>
        <taxon>Bacteria</taxon>
        <taxon>Bacillati</taxon>
        <taxon>Actinomycetota</taxon>
        <taxon>Actinomycetes</taxon>
        <taxon>Kitasatosporales</taxon>
        <taxon>Streptomycetaceae</taxon>
        <taxon>Streptomyces</taxon>
    </lineage>
</organism>
<evidence type="ECO:0000256" key="1">
    <source>
        <dbReference type="SAM" id="MobiDB-lite"/>
    </source>
</evidence>
<accession>A0ABW6RLD1</accession>
<sequence>MPADDDSKDINAPLPRMTREAALKWAQDYTAYMGGIAGVDIDRSTEVPRFRNCVGKNDEVAEDGRFTLTYYVFAEVPHTQHTAAVRALKSRLEKEGYEMAGYREYQDAYYSASLSARHKEHGYTVMADTNKPKKTSPDSMSFSANVPCMLPPDAEQQQF</sequence>
<protein>
    <submittedName>
        <fullName evidence="2">Uncharacterized protein</fullName>
    </submittedName>
</protein>
<name>A0ABW6RLD1_9ACTN</name>
<dbReference type="Proteomes" id="UP001601976">
    <property type="component" value="Unassembled WGS sequence"/>
</dbReference>
<gene>
    <name evidence="2" type="ORF">ACFYWW_22285</name>
</gene>
<proteinExistence type="predicted"/>
<dbReference type="EMBL" id="JBIAPK010000006">
    <property type="protein sequence ID" value="MFF3341417.1"/>
    <property type="molecule type" value="Genomic_DNA"/>
</dbReference>